<dbReference type="EMBL" id="CAUYUJ010008779">
    <property type="protein sequence ID" value="CAK0824903.1"/>
    <property type="molecule type" value="Genomic_DNA"/>
</dbReference>
<accession>A0ABN9RZT5</accession>
<evidence type="ECO:0000313" key="4">
    <source>
        <dbReference type="Proteomes" id="UP001189429"/>
    </source>
</evidence>
<feature type="region of interest" description="Disordered" evidence="1">
    <location>
        <begin position="502"/>
        <end position="567"/>
    </location>
</feature>
<comment type="caution">
    <text evidence="3">The sequence shown here is derived from an EMBL/GenBank/DDBJ whole genome shotgun (WGS) entry which is preliminary data.</text>
</comment>
<feature type="transmembrane region" description="Helical" evidence="2">
    <location>
        <begin position="158"/>
        <end position="175"/>
    </location>
</feature>
<feature type="compositionally biased region" description="Basic and acidic residues" evidence="1">
    <location>
        <begin position="516"/>
        <end position="537"/>
    </location>
</feature>
<evidence type="ECO:0000256" key="1">
    <source>
        <dbReference type="SAM" id="MobiDB-lite"/>
    </source>
</evidence>
<name>A0ABN9RZT5_9DINO</name>
<gene>
    <name evidence="3" type="ORF">PCOR1329_LOCUS25175</name>
</gene>
<dbReference type="InterPro" id="IPR036844">
    <property type="entry name" value="Hint_dom_sf"/>
</dbReference>
<proteinExistence type="predicted"/>
<dbReference type="SUPFAM" id="SSF51294">
    <property type="entry name" value="Hedgehog/intein (Hint) domain"/>
    <property type="match status" value="1"/>
</dbReference>
<keyword evidence="2" id="KW-0812">Transmembrane</keyword>
<feature type="compositionally biased region" description="Low complexity" evidence="1">
    <location>
        <begin position="278"/>
        <end position="289"/>
    </location>
</feature>
<keyword evidence="4" id="KW-1185">Reference proteome</keyword>
<feature type="region of interest" description="Disordered" evidence="1">
    <location>
        <begin position="247"/>
        <end position="297"/>
    </location>
</feature>
<dbReference type="Gene3D" id="2.170.16.10">
    <property type="entry name" value="Hedgehog/Intein (Hint) domain"/>
    <property type="match status" value="1"/>
</dbReference>
<reference evidence="3" key="1">
    <citation type="submission" date="2023-10" db="EMBL/GenBank/DDBJ databases">
        <authorList>
            <person name="Chen Y."/>
            <person name="Shah S."/>
            <person name="Dougan E. K."/>
            <person name="Thang M."/>
            <person name="Chan C."/>
        </authorList>
    </citation>
    <scope>NUCLEOTIDE SEQUENCE [LARGE SCALE GENOMIC DNA]</scope>
</reference>
<feature type="transmembrane region" description="Helical" evidence="2">
    <location>
        <begin position="79"/>
        <end position="99"/>
    </location>
</feature>
<feature type="transmembrane region" description="Helical" evidence="2">
    <location>
        <begin position="127"/>
        <end position="146"/>
    </location>
</feature>
<feature type="transmembrane region" description="Helical" evidence="2">
    <location>
        <begin position="27"/>
        <end position="47"/>
    </location>
</feature>
<organism evidence="3 4">
    <name type="scientific">Prorocentrum cordatum</name>
    <dbReference type="NCBI Taxonomy" id="2364126"/>
    <lineage>
        <taxon>Eukaryota</taxon>
        <taxon>Sar</taxon>
        <taxon>Alveolata</taxon>
        <taxon>Dinophyceae</taxon>
        <taxon>Prorocentrales</taxon>
        <taxon>Prorocentraceae</taxon>
        <taxon>Prorocentrum</taxon>
    </lineage>
</organism>
<sequence length="646" mass="70370">MSCTAPYAVATTDFNSATWCERARCEVAFVAVAAVSAFIIIIANGTTLLHVNTLPLVATLASCLVHSAVLTASAKRRQLFWLPVLTIFFDCIVSTFTHVEVQTAFWKELYEPFGVPRLDTVVQESEWALGWHSLLHAFLLYVWLSYMTHFVLLARQALLALLIGTSAFAGVLLAARSVLESRGQPRDAQRECAEMFLFAVGMVIQVAAKFRAERSSRQFFEHLAESKEDVVRQKVLRCQAEFQFESLRQASQAPPGGSIDGSLPHFSQHRNPLRDWPRAPSSRRGARSSLDPSVKSAPAAMIPSAPKVCTDAAALQDDGCPEDGVDCFPPSATVWVSGEAEPVPVGRLVPDQRVLCFDSLGGTVKYAKVSEVHTGYKAIEWVEVSLADGTALTMTADHPVQPVGRNGLHLKDTPVPAAALTPSSDSVMVHRVATMPVAVHGVQRKEAKGELRERVSVSVHQPDRYSILVMAGGTGTNVTSMAVGSTNTTGMRRLQDQVKNTFVHVSPNGGPSKPRAVSEPRARRERPWGRSERRAEAVDWCSSASSPDVQPPNGANPPRGEGSEADQAIFGPHGKVEVVVRQAPAAESERMAQDCPCVDRVVHDEGRCRPCHLEFRGKCLQGSQCNFCHLPHRQTKVRGRKILTAA</sequence>
<feature type="transmembrane region" description="Helical" evidence="2">
    <location>
        <begin position="53"/>
        <end position="72"/>
    </location>
</feature>
<dbReference type="InterPro" id="IPR006141">
    <property type="entry name" value="Intein_N"/>
</dbReference>
<keyword evidence="2" id="KW-1133">Transmembrane helix</keyword>
<dbReference type="CDD" id="cd00081">
    <property type="entry name" value="Hint"/>
    <property type="match status" value="1"/>
</dbReference>
<keyword evidence="2" id="KW-0472">Membrane</keyword>
<evidence type="ECO:0000313" key="3">
    <source>
        <dbReference type="EMBL" id="CAK0824903.1"/>
    </source>
</evidence>
<evidence type="ECO:0000256" key="2">
    <source>
        <dbReference type="SAM" id="Phobius"/>
    </source>
</evidence>
<dbReference type="PROSITE" id="PS50817">
    <property type="entry name" value="INTEIN_N_TER"/>
    <property type="match status" value="1"/>
</dbReference>
<protein>
    <submittedName>
        <fullName evidence="3">Uncharacterized protein</fullName>
    </submittedName>
</protein>
<dbReference type="Proteomes" id="UP001189429">
    <property type="component" value="Unassembled WGS sequence"/>
</dbReference>